<sequence>MTQDIPQAEESSKYEISVQNLTYSHNQSGANVEPALIDINFALPKGTRTILVGANGAGKSTLLQILAGKRLLTKSGTDVRIKERDVFRQYPSGVTFLGTEWAMNPVVRGDIVVSDFLNSIGGYRHKERRDKLLDILDVDLDWHMHAISDGERRRVQLVMGLMGEWDVLLLDEVTVDLDVLVRDDLLRFLKKDSEERGATIVYATHIFDGLDGFPTHVAHMRLGTFVTAPTPWPFPDVITNGTATRLYSAALQWLREDRDHRRGLEVQGRKKRGAKSQEKLSIGNMIIVIEDPLT</sequence>
<evidence type="ECO:0000256" key="1">
    <source>
        <dbReference type="ARBA" id="ARBA00022741"/>
    </source>
</evidence>
<dbReference type="PROSITE" id="PS50893">
    <property type="entry name" value="ABC_TRANSPORTER_2"/>
    <property type="match status" value="1"/>
</dbReference>
<comment type="caution">
    <text evidence="4">The sequence shown here is derived from an EMBL/GenBank/DDBJ whole genome shotgun (WGS) entry which is preliminary data.</text>
</comment>
<name>A0AAD5V7V0_9APHY</name>
<dbReference type="PANTHER" id="PTHR43158">
    <property type="entry name" value="SKFA PEPTIDE EXPORT ATP-BINDING PROTEIN SKFE"/>
    <property type="match status" value="1"/>
</dbReference>
<keyword evidence="1" id="KW-0547">Nucleotide-binding</keyword>
<dbReference type="InterPro" id="IPR003593">
    <property type="entry name" value="AAA+_ATPase"/>
</dbReference>
<dbReference type="Pfam" id="PF00005">
    <property type="entry name" value="ABC_tran"/>
    <property type="match status" value="1"/>
</dbReference>
<keyword evidence="5" id="KW-1185">Reference proteome</keyword>
<gene>
    <name evidence="4" type="ORF">NLI96_g3658</name>
</gene>
<dbReference type="SUPFAM" id="SSF52540">
    <property type="entry name" value="P-loop containing nucleoside triphosphate hydrolases"/>
    <property type="match status" value="1"/>
</dbReference>
<evidence type="ECO:0000259" key="3">
    <source>
        <dbReference type="PROSITE" id="PS50893"/>
    </source>
</evidence>
<feature type="domain" description="ABC transporter" evidence="3">
    <location>
        <begin position="16"/>
        <end position="247"/>
    </location>
</feature>
<dbReference type="EMBL" id="JANAWD010000097">
    <property type="protein sequence ID" value="KAJ3487247.1"/>
    <property type="molecule type" value="Genomic_DNA"/>
</dbReference>
<reference evidence="4" key="1">
    <citation type="submission" date="2022-07" db="EMBL/GenBank/DDBJ databases">
        <title>Genome Sequence of Physisporinus lineatus.</title>
        <authorList>
            <person name="Buettner E."/>
        </authorList>
    </citation>
    <scope>NUCLEOTIDE SEQUENCE</scope>
    <source>
        <strain evidence="4">VT162</strain>
    </source>
</reference>
<proteinExistence type="predicted"/>
<dbReference type="Proteomes" id="UP001212997">
    <property type="component" value="Unassembled WGS sequence"/>
</dbReference>
<dbReference type="CDD" id="cd00267">
    <property type="entry name" value="ABC_ATPase"/>
    <property type="match status" value="1"/>
</dbReference>
<keyword evidence="2" id="KW-0067">ATP-binding</keyword>
<dbReference type="InterPro" id="IPR003439">
    <property type="entry name" value="ABC_transporter-like_ATP-bd"/>
</dbReference>
<protein>
    <recommendedName>
        <fullName evidence="3">ABC transporter domain-containing protein</fullName>
    </recommendedName>
</protein>
<dbReference type="Gene3D" id="3.40.50.300">
    <property type="entry name" value="P-loop containing nucleotide triphosphate hydrolases"/>
    <property type="match status" value="1"/>
</dbReference>
<dbReference type="GO" id="GO:0016887">
    <property type="term" value="F:ATP hydrolysis activity"/>
    <property type="evidence" value="ECO:0007669"/>
    <property type="project" value="InterPro"/>
</dbReference>
<dbReference type="PANTHER" id="PTHR43158:SF2">
    <property type="entry name" value="SKFA PEPTIDE EXPORT ATP-BINDING PROTEIN SKFE"/>
    <property type="match status" value="1"/>
</dbReference>
<evidence type="ECO:0000256" key="2">
    <source>
        <dbReference type="ARBA" id="ARBA00022840"/>
    </source>
</evidence>
<dbReference type="SMART" id="SM00382">
    <property type="entry name" value="AAA"/>
    <property type="match status" value="1"/>
</dbReference>
<accession>A0AAD5V7V0</accession>
<dbReference type="AlphaFoldDB" id="A0AAD5V7V0"/>
<evidence type="ECO:0000313" key="5">
    <source>
        <dbReference type="Proteomes" id="UP001212997"/>
    </source>
</evidence>
<dbReference type="GO" id="GO:0005524">
    <property type="term" value="F:ATP binding"/>
    <property type="evidence" value="ECO:0007669"/>
    <property type="project" value="UniProtKB-KW"/>
</dbReference>
<dbReference type="InterPro" id="IPR027417">
    <property type="entry name" value="P-loop_NTPase"/>
</dbReference>
<organism evidence="4 5">
    <name type="scientific">Meripilus lineatus</name>
    <dbReference type="NCBI Taxonomy" id="2056292"/>
    <lineage>
        <taxon>Eukaryota</taxon>
        <taxon>Fungi</taxon>
        <taxon>Dikarya</taxon>
        <taxon>Basidiomycota</taxon>
        <taxon>Agaricomycotina</taxon>
        <taxon>Agaricomycetes</taxon>
        <taxon>Polyporales</taxon>
        <taxon>Meripilaceae</taxon>
        <taxon>Meripilus</taxon>
    </lineage>
</organism>
<evidence type="ECO:0000313" key="4">
    <source>
        <dbReference type="EMBL" id="KAJ3487247.1"/>
    </source>
</evidence>